<proteinExistence type="predicted"/>
<sequence length="91" mass="10832">MIIKSIIFLLYLFSICIYLIGIYSVNLKIKSNKENYELIKQCKKHYIYIVREMAIGFIPIVNFLIGVMLIKIIMKMDDSEIKKVIENRKNR</sequence>
<comment type="caution">
    <text evidence="2">The sequence shown here is derived from an EMBL/GenBank/DDBJ whole genome shotgun (WGS) entry which is preliminary data.</text>
</comment>
<dbReference type="EMBL" id="CAADAN010000019">
    <property type="protein sequence ID" value="VFD35890.1"/>
    <property type="molecule type" value="Genomic_DNA"/>
</dbReference>
<dbReference type="RefSeq" id="WP_109277216.1">
    <property type="nucleotide sequence ID" value="NZ_CAADAN010000019.1"/>
</dbReference>
<feature type="transmembrane region" description="Helical" evidence="1">
    <location>
        <begin position="46"/>
        <end position="74"/>
    </location>
</feature>
<keyword evidence="1" id="KW-0472">Membrane</keyword>
<evidence type="ECO:0000313" key="2">
    <source>
        <dbReference type="EMBL" id="VFD35890.1"/>
    </source>
</evidence>
<gene>
    <name evidence="2" type="ORF">SAMEA1402399_03747</name>
</gene>
<accession>A0AB74QG11</accession>
<organism evidence="2 3">
    <name type="scientific">Clostridioides difficile</name>
    <name type="common">Peptoclostridium difficile</name>
    <dbReference type="NCBI Taxonomy" id="1496"/>
    <lineage>
        <taxon>Bacteria</taxon>
        <taxon>Bacillati</taxon>
        <taxon>Bacillota</taxon>
        <taxon>Clostridia</taxon>
        <taxon>Peptostreptococcales</taxon>
        <taxon>Peptostreptococcaceae</taxon>
        <taxon>Clostridioides</taxon>
    </lineage>
</organism>
<feature type="transmembrane region" description="Helical" evidence="1">
    <location>
        <begin position="6"/>
        <end position="25"/>
    </location>
</feature>
<keyword evidence="1" id="KW-1133">Transmembrane helix</keyword>
<dbReference type="AlphaFoldDB" id="A0AB74QG11"/>
<evidence type="ECO:0008006" key="4">
    <source>
        <dbReference type="Google" id="ProtNLM"/>
    </source>
</evidence>
<keyword evidence="1" id="KW-0812">Transmembrane</keyword>
<protein>
    <recommendedName>
        <fullName evidence="4">Phage protein</fullName>
    </recommendedName>
</protein>
<reference evidence="2 3" key="1">
    <citation type="submission" date="2019-02" db="EMBL/GenBank/DDBJ databases">
        <authorList>
            <consortium name="Pathogen Informatics"/>
        </authorList>
    </citation>
    <scope>NUCLEOTIDE SEQUENCE [LARGE SCALE GENOMIC DNA]</scope>
    <source>
        <strain evidence="3">clo34</strain>
    </source>
</reference>
<dbReference type="Proteomes" id="UP000411588">
    <property type="component" value="Unassembled WGS sequence"/>
</dbReference>
<evidence type="ECO:0000256" key="1">
    <source>
        <dbReference type="SAM" id="Phobius"/>
    </source>
</evidence>
<name>A0AB74QG11_CLODI</name>
<evidence type="ECO:0000313" key="3">
    <source>
        <dbReference type="Proteomes" id="UP000411588"/>
    </source>
</evidence>